<evidence type="ECO:0000313" key="4">
    <source>
        <dbReference type="Proteomes" id="UP000294613"/>
    </source>
</evidence>
<dbReference type="Pfam" id="PF01381">
    <property type="entry name" value="HTH_3"/>
    <property type="match status" value="1"/>
</dbReference>
<feature type="domain" description="HTH cro/C1-type" evidence="1">
    <location>
        <begin position="29"/>
        <end position="74"/>
    </location>
</feature>
<dbReference type="GO" id="GO:0003677">
    <property type="term" value="F:DNA binding"/>
    <property type="evidence" value="ECO:0007669"/>
    <property type="project" value="InterPro"/>
</dbReference>
<reference evidence="3 4" key="2">
    <citation type="submission" date="2019-03" db="EMBL/GenBank/DDBJ databases">
        <title>Genomic Encyclopedia of Type Strains, Phase IV (KMG-IV): sequencing the most valuable type-strain genomes for metagenomic binning, comparative biology and taxonomic classification.</title>
        <authorList>
            <person name="Goeker M."/>
        </authorList>
    </citation>
    <scope>NUCLEOTIDE SEQUENCE [LARGE SCALE GENOMIC DNA]</scope>
    <source>
        <strain evidence="3 4">DSM 103426</strain>
    </source>
</reference>
<dbReference type="CDD" id="cd00093">
    <property type="entry name" value="HTH_XRE"/>
    <property type="match status" value="1"/>
</dbReference>
<dbReference type="Gene3D" id="1.10.260.40">
    <property type="entry name" value="lambda repressor-like DNA-binding domains"/>
    <property type="match status" value="1"/>
</dbReference>
<organism evidence="3 4">
    <name type="scientific">Faecalimonas umbilicata</name>
    <dbReference type="NCBI Taxonomy" id="1912855"/>
    <lineage>
        <taxon>Bacteria</taxon>
        <taxon>Bacillati</taxon>
        <taxon>Bacillota</taxon>
        <taxon>Clostridia</taxon>
        <taxon>Lachnospirales</taxon>
        <taxon>Lachnospiraceae</taxon>
        <taxon>Faecalimonas</taxon>
    </lineage>
</organism>
<reference evidence="2 5" key="1">
    <citation type="journal article" date="2018" name="Int. J. Syst. Evol. Microbiol.">
        <title>Draft Genome Sequence of Faecalimonas umbilicata JCM 30896T, an Acetate-Producing Bacterium Isolated from Human Feces.</title>
        <authorList>
            <person name="Sakamoto M."/>
            <person name="Ikeyama N."/>
            <person name="Yuki M."/>
            <person name="Ohkuma M."/>
        </authorList>
    </citation>
    <scope>NUCLEOTIDE SEQUENCE [LARGE SCALE GENOMIC DNA]</scope>
    <source>
        <strain evidence="2 5">EGH7</strain>
    </source>
</reference>
<proteinExistence type="predicted"/>
<name>A0A4R3JHT8_9FIRM</name>
<dbReference type="SUPFAM" id="SSF47413">
    <property type="entry name" value="lambda repressor-like DNA-binding domains"/>
    <property type="match status" value="1"/>
</dbReference>
<dbReference type="InterPro" id="IPR001387">
    <property type="entry name" value="Cro/C1-type_HTH"/>
</dbReference>
<gene>
    <name evidence="3" type="ORF">EDD74_12241</name>
    <name evidence="2" type="ORF">FAEUMB_31630</name>
</gene>
<evidence type="ECO:0000313" key="2">
    <source>
        <dbReference type="EMBL" id="GBU06622.1"/>
    </source>
</evidence>
<dbReference type="EMBL" id="SLZV01000022">
    <property type="protein sequence ID" value="TCS65547.1"/>
    <property type="molecule type" value="Genomic_DNA"/>
</dbReference>
<dbReference type="AlphaFoldDB" id="A0A4R3JHT8"/>
<evidence type="ECO:0000313" key="3">
    <source>
        <dbReference type="EMBL" id="TCS65547.1"/>
    </source>
</evidence>
<comment type="caution">
    <text evidence="3">The sequence shown here is derived from an EMBL/GenBank/DDBJ whole genome shotgun (WGS) entry which is preliminary data.</text>
</comment>
<accession>A0A4R3JHT8</accession>
<dbReference type="RefSeq" id="WP_116442448.1">
    <property type="nucleotide sequence ID" value="NZ_BHEO01000008.1"/>
</dbReference>
<evidence type="ECO:0000259" key="1">
    <source>
        <dbReference type="PROSITE" id="PS50943"/>
    </source>
</evidence>
<dbReference type="EMBL" id="BHEO01000008">
    <property type="protein sequence ID" value="GBU06622.1"/>
    <property type="molecule type" value="Genomic_DNA"/>
</dbReference>
<sequence length="168" mass="18863">MDLRCENTGISIYFQCRILAAKSNEHLKSRESAAEYFGISVSSLANYERGITVPPLDMVMMMADAYDAPQLKNLYCLQQCPFGKEQPISADLKTLEAVTVGIVAKLDGKCIEEMRRELLNIAEDGEIAPDEEEDFLEVTRTLDKLSVSISELRLLKEKILRRNGGLDE</sequence>
<dbReference type="InterPro" id="IPR010982">
    <property type="entry name" value="Lambda_DNA-bd_dom_sf"/>
</dbReference>
<dbReference type="Proteomes" id="UP000702954">
    <property type="component" value="Unassembled WGS sequence"/>
</dbReference>
<dbReference type="Proteomes" id="UP000294613">
    <property type="component" value="Unassembled WGS sequence"/>
</dbReference>
<keyword evidence="5" id="KW-1185">Reference proteome</keyword>
<dbReference type="PROSITE" id="PS50943">
    <property type="entry name" value="HTH_CROC1"/>
    <property type="match status" value="1"/>
</dbReference>
<protein>
    <submittedName>
        <fullName evidence="3">Helix-turn-helix protein</fullName>
    </submittedName>
</protein>
<evidence type="ECO:0000313" key="5">
    <source>
        <dbReference type="Proteomes" id="UP000702954"/>
    </source>
</evidence>